<gene>
    <name evidence="1" type="ORF">GPNADHDJ_02514</name>
</gene>
<reference evidence="1 2" key="1">
    <citation type="submission" date="2020-08" db="EMBL/GenBank/DDBJ databases">
        <title>Phenotypic and transcriptomic analysis of seven clinical Stenotrophomonas maltophilia isolates identify a small set of shared and commonly regulated genes involved in biofilm lifestyle.</title>
        <authorList>
            <person name="Alio I."/>
            <person name="Gudzuhn M."/>
            <person name="Streit W."/>
        </authorList>
    </citation>
    <scope>NUCLEOTIDE SEQUENCE [LARGE SCALE GENOMIC DNA]</scope>
    <source>
        <strain evidence="1 2">UHH_SKK55</strain>
    </source>
</reference>
<dbReference type="EMBL" id="CP060025">
    <property type="protein sequence ID" value="QNG78299.1"/>
    <property type="molecule type" value="Genomic_DNA"/>
</dbReference>
<dbReference type="Proteomes" id="UP000515598">
    <property type="component" value="Chromosome"/>
</dbReference>
<evidence type="ECO:0000313" key="1">
    <source>
        <dbReference type="EMBL" id="QNG78299.1"/>
    </source>
</evidence>
<name>A0AAX1IGQ8_STEMA</name>
<evidence type="ECO:0000313" key="2">
    <source>
        <dbReference type="Proteomes" id="UP000515598"/>
    </source>
</evidence>
<protein>
    <submittedName>
        <fullName evidence="1">Uncharacterized protein</fullName>
    </submittedName>
</protein>
<sequence>MAWNYWEQLWPLNWVRLERAEHRRGIRGEEVPMSERSEFGTVP</sequence>
<accession>A0AAX1IGQ8</accession>
<dbReference type="AlphaFoldDB" id="A0AAX1IGQ8"/>
<organism evidence="1 2">
    <name type="scientific">Stenotrophomonas maltophilia</name>
    <name type="common">Pseudomonas maltophilia</name>
    <name type="synonym">Xanthomonas maltophilia</name>
    <dbReference type="NCBI Taxonomy" id="40324"/>
    <lineage>
        <taxon>Bacteria</taxon>
        <taxon>Pseudomonadati</taxon>
        <taxon>Pseudomonadota</taxon>
        <taxon>Gammaproteobacteria</taxon>
        <taxon>Lysobacterales</taxon>
        <taxon>Lysobacteraceae</taxon>
        <taxon>Stenotrophomonas</taxon>
        <taxon>Stenotrophomonas maltophilia group</taxon>
    </lineage>
</organism>
<proteinExistence type="predicted"/>